<feature type="domain" description="ABC transmembrane type-1" evidence="8">
    <location>
        <begin position="55"/>
        <end position="270"/>
    </location>
</feature>
<protein>
    <recommendedName>
        <fullName evidence="8">ABC transmembrane type-1 domain-containing protein</fullName>
    </recommendedName>
</protein>
<feature type="transmembrane region" description="Helical" evidence="7">
    <location>
        <begin position="97"/>
        <end position="117"/>
    </location>
</feature>
<organism evidence="9 10">
    <name type="scientific">Rhodoferax ferrireducens</name>
    <dbReference type="NCBI Taxonomy" id="192843"/>
    <lineage>
        <taxon>Bacteria</taxon>
        <taxon>Pseudomonadati</taxon>
        <taxon>Pseudomonadota</taxon>
        <taxon>Betaproteobacteria</taxon>
        <taxon>Burkholderiales</taxon>
        <taxon>Comamonadaceae</taxon>
        <taxon>Rhodoferax</taxon>
    </lineage>
</organism>
<dbReference type="PANTHER" id="PTHR30183:SF6">
    <property type="entry name" value="INNER MEMBRANE ABC TRANSPORTER PERMEASE PROTEIN YNJC"/>
    <property type="match status" value="1"/>
</dbReference>
<keyword evidence="5 7" id="KW-1133">Transmembrane helix</keyword>
<gene>
    <name evidence="9" type="ORF">BWK72_12950</name>
</gene>
<dbReference type="InterPro" id="IPR000515">
    <property type="entry name" value="MetI-like"/>
</dbReference>
<feature type="domain" description="ABC transmembrane type-1" evidence="8">
    <location>
        <begin position="345"/>
        <end position="526"/>
    </location>
</feature>
<comment type="caution">
    <text evidence="9">The sequence shown here is derived from an EMBL/GenBank/DDBJ whole genome shotgun (WGS) entry which is preliminary data.</text>
</comment>
<feature type="transmembrane region" description="Helical" evidence="7">
    <location>
        <begin position="58"/>
        <end position="85"/>
    </location>
</feature>
<comment type="subcellular location">
    <subcellularLocation>
        <location evidence="1">Cell membrane</location>
        <topology evidence="1">Multi-pass membrane protein</topology>
    </subcellularLocation>
</comment>
<dbReference type="CDD" id="cd06261">
    <property type="entry name" value="TM_PBP2"/>
    <property type="match status" value="2"/>
</dbReference>
<evidence type="ECO:0000256" key="3">
    <source>
        <dbReference type="ARBA" id="ARBA00022475"/>
    </source>
</evidence>
<evidence type="ECO:0000256" key="7">
    <source>
        <dbReference type="SAM" id="Phobius"/>
    </source>
</evidence>
<dbReference type="GO" id="GO:0005886">
    <property type="term" value="C:plasma membrane"/>
    <property type="evidence" value="ECO:0007669"/>
    <property type="project" value="UniProtKB-SubCell"/>
</dbReference>
<dbReference type="InterPro" id="IPR035906">
    <property type="entry name" value="MetI-like_sf"/>
</dbReference>
<feature type="transmembrane region" description="Helical" evidence="7">
    <location>
        <begin position="253"/>
        <end position="277"/>
    </location>
</feature>
<evidence type="ECO:0000256" key="6">
    <source>
        <dbReference type="ARBA" id="ARBA00023136"/>
    </source>
</evidence>
<dbReference type="Proteomes" id="UP000192505">
    <property type="component" value="Unassembled WGS sequence"/>
</dbReference>
<feature type="transmembrane region" description="Helical" evidence="7">
    <location>
        <begin position="512"/>
        <end position="532"/>
    </location>
</feature>
<dbReference type="SUPFAM" id="SSF161098">
    <property type="entry name" value="MetI-like"/>
    <property type="match status" value="2"/>
</dbReference>
<proteinExistence type="predicted"/>
<evidence type="ECO:0000313" key="10">
    <source>
        <dbReference type="Proteomes" id="UP000192505"/>
    </source>
</evidence>
<keyword evidence="2" id="KW-0813">Transport</keyword>
<evidence type="ECO:0000313" key="9">
    <source>
        <dbReference type="EMBL" id="OQW87445.1"/>
    </source>
</evidence>
<keyword evidence="4 7" id="KW-0812">Transmembrane</keyword>
<feature type="transmembrane region" description="Helical" evidence="7">
    <location>
        <begin position="458"/>
        <end position="479"/>
    </location>
</feature>
<dbReference type="PANTHER" id="PTHR30183">
    <property type="entry name" value="MOLYBDENUM TRANSPORT SYSTEM PERMEASE PROTEIN MODB"/>
    <property type="match status" value="1"/>
</dbReference>
<dbReference type="AlphaFoldDB" id="A0A1W9KSQ0"/>
<dbReference type="PROSITE" id="PS50928">
    <property type="entry name" value="ABC_TM1"/>
    <property type="match status" value="2"/>
</dbReference>
<evidence type="ECO:0000256" key="4">
    <source>
        <dbReference type="ARBA" id="ARBA00022692"/>
    </source>
</evidence>
<name>A0A1W9KSQ0_9BURK</name>
<feature type="transmembrane region" description="Helical" evidence="7">
    <location>
        <begin position="298"/>
        <end position="323"/>
    </location>
</feature>
<keyword evidence="3" id="KW-1003">Cell membrane</keyword>
<reference evidence="9 10" key="1">
    <citation type="submission" date="2017-01" db="EMBL/GenBank/DDBJ databases">
        <title>Novel large sulfur bacteria in the metagenomes of groundwater-fed chemosynthetic microbial mats in the Lake Huron basin.</title>
        <authorList>
            <person name="Sharrar A.M."/>
            <person name="Flood B.E."/>
            <person name="Bailey J.V."/>
            <person name="Jones D.S."/>
            <person name="Biddanda B."/>
            <person name="Ruberg S.A."/>
            <person name="Marcus D.N."/>
            <person name="Dick G.J."/>
        </authorList>
    </citation>
    <scope>NUCLEOTIDE SEQUENCE [LARGE SCALE GENOMIC DNA]</scope>
    <source>
        <strain evidence="9">A7</strain>
    </source>
</reference>
<evidence type="ECO:0000256" key="2">
    <source>
        <dbReference type="ARBA" id="ARBA00022448"/>
    </source>
</evidence>
<evidence type="ECO:0000259" key="8">
    <source>
        <dbReference type="PROSITE" id="PS50928"/>
    </source>
</evidence>
<feature type="transmembrane region" description="Helical" evidence="7">
    <location>
        <begin position="343"/>
        <end position="367"/>
    </location>
</feature>
<evidence type="ECO:0000256" key="5">
    <source>
        <dbReference type="ARBA" id="ARBA00022989"/>
    </source>
</evidence>
<dbReference type="GO" id="GO:0055085">
    <property type="term" value="P:transmembrane transport"/>
    <property type="evidence" value="ECO:0007669"/>
    <property type="project" value="InterPro"/>
</dbReference>
<evidence type="ECO:0000256" key="1">
    <source>
        <dbReference type="ARBA" id="ARBA00004651"/>
    </source>
</evidence>
<feature type="transmembrane region" description="Helical" evidence="7">
    <location>
        <begin position="376"/>
        <end position="396"/>
    </location>
</feature>
<feature type="transmembrane region" description="Helical" evidence="7">
    <location>
        <begin position="408"/>
        <end position="432"/>
    </location>
</feature>
<dbReference type="Gene3D" id="1.10.3720.10">
    <property type="entry name" value="MetI-like"/>
    <property type="match status" value="2"/>
</dbReference>
<dbReference type="EMBL" id="MTEI01000008">
    <property type="protein sequence ID" value="OQW87445.1"/>
    <property type="molecule type" value="Genomic_DNA"/>
</dbReference>
<keyword evidence="6 7" id="KW-0472">Membrane</keyword>
<feature type="transmembrane region" description="Helical" evidence="7">
    <location>
        <begin position="145"/>
        <end position="169"/>
    </location>
</feature>
<sequence>MAMSMRGLPRVEWGIVLAVSLIALVFVPLLPGLVWALGPSLAAQVWQTLLADPQFPHALQATLVSSLLGTLMAGLMAAVLASRLYPSPSWRRLQQRLPLLLSVPHAAFAVGLFFLIAPSGWLARATGYFLSWASPPDWVTVQDPYGLSLALALAFKESWFLLWVLAAVLGEQALKRQMAVARSLGYSAAQTWRLILWPQLLPRLGWPMAAALAYSLSVVDMAVILGPGTPPTLAVLTWQWLSDPDARVQAQGAAASLVLLGLFLMCAALAYAGWRTLMQRRAYPAGRRVPAGRRPWPWHLPLLAVGYATLGMLVVWSLAQSWFFPALWPAVMTWDNWRSADWAPLWTTLWLALAASLLCLPLVLIWLEWGPKRLNALLYMPLVLPALPLVAAQYAALLHLRLDATPLALVWSHLLWVLPYMLLTLVGAYRAFDARLVTSARALGCSQLQACLRVKWPLLLRPVLAAWAVGFAVSVAQYLPTLFAGGGRFATVTTEAVALSAGGSRQVLAVQALLQVLLPLAAFALAFGWLRLRSRHRQGLR</sequence>
<accession>A0A1W9KSQ0</accession>